<proteinExistence type="predicted"/>
<dbReference type="InterPro" id="IPR050627">
    <property type="entry name" value="Nitroreductase/BluB"/>
</dbReference>
<feature type="domain" description="Nitroreductase" evidence="4">
    <location>
        <begin position="25"/>
        <end position="204"/>
    </location>
</feature>
<dbReference type="InterPro" id="IPR000415">
    <property type="entry name" value="Nitroreductase-like"/>
</dbReference>
<dbReference type="Pfam" id="PF00881">
    <property type="entry name" value="Nitroreductase"/>
    <property type="match status" value="1"/>
</dbReference>
<dbReference type="Proteomes" id="UP001207654">
    <property type="component" value="Unassembled WGS sequence"/>
</dbReference>
<dbReference type="SUPFAM" id="SSF55469">
    <property type="entry name" value="FMN-dependent nitroreductase-like"/>
    <property type="match status" value="1"/>
</dbReference>
<dbReference type="PANTHER" id="PTHR23026:SF90">
    <property type="entry name" value="IODOTYROSINE DEIODINASE 1"/>
    <property type="match status" value="1"/>
</dbReference>
<dbReference type="InterPro" id="IPR029479">
    <property type="entry name" value="Nitroreductase"/>
</dbReference>
<evidence type="ECO:0000259" key="4">
    <source>
        <dbReference type="Pfam" id="PF00881"/>
    </source>
</evidence>
<sequence>MSEPVQPLQAEAQTEAGDAFFELARTRRSIRVYAERLVPRALTARLIDCATRAPSNFNRQPWQFVVADEPSWCKAIYELLERGVARVGSSDKADELFHLLDHVRTWLYPLRSSPVIVLAFYKPSPERLDQMLSSANEAAGDVTHYNPNLITLGMAIQNLLLAAHAEGLSACMHSGPLPFLRGVVNRLLHLPPNLQLAGVISIGYPAEQPQVPPHRELEKVLRFLEGPVPEAWLATPTRKE</sequence>
<accession>A0ABT4ALF7</accession>
<evidence type="ECO:0000256" key="3">
    <source>
        <dbReference type="ARBA" id="ARBA00023002"/>
    </source>
</evidence>
<name>A0ABT4ALF7_9BACT</name>
<keyword evidence="2" id="KW-0288">FMN</keyword>
<evidence type="ECO:0000256" key="2">
    <source>
        <dbReference type="ARBA" id="ARBA00022643"/>
    </source>
</evidence>
<keyword evidence="6" id="KW-1185">Reference proteome</keyword>
<protein>
    <submittedName>
        <fullName evidence="5">Nitroreductase family protein</fullName>
    </submittedName>
</protein>
<keyword evidence="1" id="KW-0285">Flavoprotein</keyword>
<dbReference type="Gene3D" id="3.40.109.10">
    <property type="entry name" value="NADH Oxidase"/>
    <property type="match status" value="1"/>
</dbReference>
<organism evidence="5 6">
    <name type="scientific">Archangium lansingense</name>
    <dbReference type="NCBI Taxonomy" id="2995310"/>
    <lineage>
        <taxon>Bacteria</taxon>
        <taxon>Pseudomonadati</taxon>
        <taxon>Myxococcota</taxon>
        <taxon>Myxococcia</taxon>
        <taxon>Myxococcales</taxon>
        <taxon>Cystobacterineae</taxon>
        <taxon>Archangiaceae</taxon>
        <taxon>Archangium</taxon>
    </lineage>
</organism>
<evidence type="ECO:0000313" key="5">
    <source>
        <dbReference type="EMBL" id="MCY1082523.1"/>
    </source>
</evidence>
<evidence type="ECO:0000256" key="1">
    <source>
        <dbReference type="ARBA" id="ARBA00022630"/>
    </source>
</evidence>
<dbReference type="EMBL" id="JAPNKA010000001">
    <property type="protein sequence ID" value="MCY1082523.1"/>
    <property type="molecule type" value="Genomic_DNA"/>
</dbReference>
<evidence type="ECO:0000313" key="6">
    <source>
        <dbReference type="Proteomes" id="UP001207654"/>
    </source>
</evidence>
<dbReference type="RefSeq" id="WP_267541088.1">
    <property type="nucleotide sequence ID" value="NZ_JAPNKA010000001.1"/>
</dbReference>
<gene>
    <name evidence="5" type="ORF">OV287_49560</name>
</gene>
<dbReference type="PANTHER" id="PTHR23026">
    <property type="entry name" value="NADPH NITROREDUCTASE"/>
    <property type="match status" value="1"/>
</dbReference>
<dbReference type="CDD" id="cd02062">
    <property type="entry name" value="Nitro_FMN_reductase"/>
    <property type="match status" value="1"/>
</dbReference>
<comment type="caution">
    <text evidence="5">The sequence shown here is derived from an EMBL/GenBank/DDBJ whole genome shotgun (WGS) entry which is preliminary data.</text>
</comment>
<keyword evidence="3" id="KW-0560">Oxidoreductase</keyword>
<reference evidence="5 6" key="1">
    <citation type="submission" date="2022-11" db="EMBL/GenBank/DDBJ databases">
        <title>Minimal conservation of predation-associated metabolite biosynthetic gene clusters underscores biosynthetic potential of Myxococcota including descriptions for ten novel species: Archangium lansinium sp. nov., Myxococcus landrumus sp. nov., Nannocystis bai.</title>
        <authorList>
            <person name="Ahearne A."/>
            <person name="Stevens C."/>
            <person name="Phillips K."/>
        </authorList>
    </citation>
    <scope>NUCLEOTIDE SEQUENCE [LARGE SCALE GENOMIC DNA]</scope>
    <source>
        <strain evidence="5 6">MIWBW</strain>
    </source>
</reference>